<evidence type="ECO:0000313" key="3">
    <source>
        <dbReference type="Proteomes" id="UP001486888"/>
    </source>
</evidence>
<dbReference type="InterPro" id="IPR046858">
    <property type="entry name" value="ChrB_N"/>
</dbReference>
<proteinExistence type="predicted"/>
<keyword evidence="3" id="KW-1185">Reference proteome</keyword>
<dbReference type="AlphaFoldDB" id="A0AAU6WG28"/>
<evidence type="ECO:0000259" key="1">
    <source>
        <dbReference type="Pfam" id="PF20229"/>
    </source>
</evidence>
<dbReference type="Pfam" id="PF20229">
    <property type="entry name" value="ChrB_N"/>
    <property type="match status" value="1"/>
</dbReference>
<dbReference type="KEGG" id="gey:QMQ05_04780"/>
<name>A0AAU6WG28_9MICC</name>
<protein>
    <submittedName>
        <fullName evidence="2">Chromate resistance protein ChrB</fullName>
    </submittedName>
</protein>
<feature type="domain" description="ChrB N-terminal" evidence="1">
    <location>
        <begin position="22"/>
        <end position="177"/>
    </location>
</feature>
<reference evidence="2 3" key="1">
    <citation type="submission" date="2023-05" db="EMBL/GenBank/DDBJ databases">
        <title>Glutamicibacter sp. B1, complete genome.</title>
        <authorList>
            <person name="Long Y.H."/>
            <person name="Fang T."/>
            <person name="Li X.Y."/>
        </authorList>
    </citation>
    <scope>NUCLEOTIDE SEQUENCE [LARGE SCALE GENOMIC DNA]</scope>
    <source>
        <strain evidence="2 3">B1</strain>
    </source>
</reference>
<dbReference type="EMBL" id="CP125942">
    <property type="protein sequence ID" value="XAO46847.1"/>
    <property type="molecule type" value="Genomic_DNA"/>
</dbReference>
<sequence length="181" mass="20283">MTNQINWLLILVQVPSEPSRHRVAVWRQLRKIGAVPVISGAWALAEAPQFAEGLEKAKDLCRSAGGTFAVLKVKGEDEQSQIVLEQAFSDARADEWKEFLADCAKFDAEIAKESSTKKFTFAELEEEEQSLDRLRRWYRDLKKRDVLGLQLAEDAESALNECITNLDAYAQLVYAAHNGGA</sequence>
<gene>
    <name evidence="2" type="ORF">QMQ05_04780</name>
</gene>
<dbReference type="Proteomes" id="UP001486888">
    <property type="component" value="Chromosome"/>
</dbReference>
<dbReference type="RefSeq" id="WP_345473449.1">
    <property type="nucleotide sequence ID" value="NZ_CP125942.1"/>
</dbReference>
<organism evidence="2 3">
    <name type="scientific">Glutamicibacter ectropisis</name>
    <dbReference type="NCBI Taxonomy" id="3046593"/>
    <lineage>
        <taxon>Bacteria</taxon>
        <taxon>Bacillati</taxon>
        <taxon>Actinomycetota</taxon>
        <taxon>Actinomycetes</taxon>
        <taxon>Micrococcales</taxon>
        <taxon>Micrococcaceae</taxon>
        <taxon>Glutamicibacter</taxon>
    </lineage>
</organism>
<accession>A0AAU6WG28</accession>
<evidence type="ECO:0000313" key="2">
    <source>
        <dbReference type="EMBL" id="XAO46847.1"/>
    </source>
</evidence>